<reference evidence="2" key="1">
    <citation type="submission" date="2019-02" db="EMBL/GenBank/DDBJ databases">
        <authorList>
            <person name="Gruber-Vodicka R. H."/>
            <person name="Seah K. B. B."/>
        </authorList>
    </citation>
    <scope>NUCLEOTIDE SEQUENCE</scope>
    <source>
        <strain evidence="2">BECK_BZ197</strain>
    </source>
</reference>
<evidence type="ECO:0000313" key="2">
    <source>
        <dbReference type="EMBL" id="VFK33877.1"/>
    </source>
</evidence>
<evidence type="ECO:0000259" key="1">
    <source>
        <dbReference type="Pfam" id="PF08937"/>
    </source>
</evidence>
<feature type="domain" description="Thoeris protein ThsB TIR-like" evidence="1">
    <location>
        <begin position="2"/>
        <end position="99"/>
    </location>
</feature>
<dbReference type="Pfam" id="PF08937">
    <property type="entry name" value="ThsB_TIR"/>
    <property type="match status" value="1"/>
</dbReference>
<organism evidence="2">
    <name type="scientific">Candidatus Kentrum sp. MB</name>
    <dbReference type="NCBI Taxonomy" id="2138164"/>
    <lineage>
        <taxon>Bacteria</taxon>
        <taxon>Pseudomonadati</taxon>
        <taxon>Pseudomonadota</taxon>
        <taxon>Gammaproteobacteria</taxon>
        <taxon>Candidatus Kentrum</taxon>
    </lineage>
</organism>
<accession>A0A450XXA6</accession>
<gene>
    <name evidence="2" type="ORF">BECKMB1821G_GA0114241_11941</name>
</gene>
<sequence length="190" mass="21815">MFISFHHADQYYKEYLETEWADQFDGFVSRSVGDGDIDPNLSTDYIRQVIRDKFIADATVTVVLVGTGTWRRKHVDWEIGSSIRDTKKNSRTGLLGILLPPYSDGPLYGGDIKRTEDGNVLYKPYAFLPPRLHDNVECGYAKVYSWPSSPEQLKVWIHEAFQRRSGLISPDNSYPGFANNRSQSQTHWSY</sequence>
<name>A0A450XXA6_9GAMM</name>
<proteinExistence type="predicted"/>
<dbReference type="AlphaFoldDB" id="A0A450XXA6"/>
<dbReference type="EMBL" id="CAADFO010000194">
    <property type="protein sequence ID" value="VFK33877.1"/>
    <property type="molecule type" value="Genomic_DNA"/>
</dbReference>
<dbReference type="InterPro" id="IPR015032">
    <property type="entry name" value="ThsB__TIR-like_domain"/>
</dbReference>
<protein>
    <submittedName>
        <fullName evidence="2">MTH538 TIR-like domain (DUF1863)</fullName>
    </submittedName>
</protein>